<dbReference type="GO" id="GO:0005524">
    <property type="term" value="F:ATP binding"/>
    <property type="evidence" value="ECO:0007669"/>
    <property type="project" value="InterPro"/>
</dbReference>
<evidence type="ECO:0000256" key="1">
    <source>
        <dbReference type="ARBA" id="ARBA00022801"/>
    </source>
</evidence>
<keyword evidence="2" id="KW-0479">Metal-binding</keyword>
<dbReference type="InterPro" id="IPR049730">
    <property type="entry name" value="SNF2/RAD54-like_C"/>
</dbReference>
<dbReference type="PROSITE" id="PS51192">
    <property type="entry name" value="HELICASE_ATP_BIND_1"/>
    <property type="match status" value="1"/>
</dbReference>
<dbReference type="InterPro" id="IPR014001">
    <property type="entry name" value="Helicase_ATP-bd"/>
</dbReference>
<dbReference type="EMBL" id="LBUU01000005">
    <property type="protein sequence ID" value="KKQ70373.1"/>
    <property type="molecule type" value="Genomic_DNA"/>
</dbReference>
<evidence type="ECO:0000259" key="3">
    <source>
        <dbReference type="PROSITE" id="PS50966"/>
    </source>
</evidence>
<dbReference type="InterPro" id="IPR001650">
    <property type="entry name" value="Helicase_C-like"/>
</dbReference>
<dbReference type="PROSITE" id="PS51194">
    <property type="entry name" value="HELICASE_CTER"/>
    <property type="match status" value="1"/>
</dbReference>
<dbReference type="AlphaFoldDB" id="A0A0G0JS45"/>
<dbReference type="Pfam" id="PF00176">
    <property type="entry name" value="SNF2-rel_dom"/>
    <property type="match status" value="1"/>
</dbReference>
<reference evidence="6 7" key="1">
    <citation type="journal article" date="2015" name="Nature">
        <title>rRNA introns, odd ribosomes, and small enigmatic genomes across a large radiation of phyla.</title>
        <authorList>
            <person name="Brown C.T."/>
            <person name="Hug L.A."/>
            <person name="Thomas B.C."/>
            <person name="Sharon I."/>
            <person name="Castelle C.J."/>
            <person name="Singh A."/>
            <person name="Wilkins M.J."/>
            <person name="Williams K.H."/>
            <person name="Banfield J.F."/>
        </authorList>
    </citation>
    <scope>NUCLEOTIDE SEQUENCE [LARGE SCALE GENOMIC DNA]</scope>
</reference>
<keyword evidence="2" id="KW-0863">Zinc-finger</keyword>
<dbReference type="InterPro" id="IPR000330">
    <property type="entry name" value="SNF2_N"/>
</dbReference>
<sequence>MFDRKVLQKNLKKYFEPHIYSRGENYYGTGQVESLKAFPVKNKEQIEIRGIITGSDYYQAGIIFDLENNSFSRLNCDCPYYDNCKHLAALGLEFIDLLDAFAYENGRLIKTGDVSTQLIEWVNQQRIALKYDGDDEFGDDYIDVVPEKLRQRHASKVKSKKKSSTAPYNFNDCHIILRSGYGMSLNGVNIITKNNQELSLDIFLQNKKALTADQEKLLKFLQGNSFFYRQVNYHELFELLQKSGLKIYWDEVAENRLMDFSAQPDTKKIKANLSLVDIKSSYDWSFRKAYVFKLDSIYRKKNFFGFLRCDKELISISKGAIVYHCLSPVLINIISRINTDKDYYRYGTYSCETELKEDEIINLDEILRVARQDLDFSTNLKDDFKVIVTDRFEPYFLIDYDSQNEALEIKTMIDYGFIQKNLNHNIVYRRRQDEDYFEAWGANKYLFQAGTEEMTYATVHRNDEIDLFRRFFLDSGNYGLKKNLECRIVGEHEIFRHLSKYWDNLVGSGVKMVYAREKIEFIADNFRADFSVDLNAENDWLGFDVDCYCGQDKVNLKDLCNYVNNKKKFFKLADGRLLNITNHAELERFVMMLESFYVREEGGFEGKLYHAPELEYIFTSSEYYNAKVKDSFNQFIKEAKSGKPVERARLKPEFKKVMRAYQREGVDWFYFLRKYRFAGILADDMGLGKTLQTLALLDMEKVKNKPSIVVCPKSILYNWEMEIKKFAPDLKALVIDGAPAEREGLIKKAKKCDLVITGYATMKKDAVIYEKEKIKFNYCVLDEAQFIKNHATKNAAVVKKIDADYRLALTGTPLENSVSEIWSVFDFLMPGFLGSYKAFTKKFQNPIMKDNNAVALDNLRKKVECFMLRRTKTEVLKELPPKVEQAARCHLEKAQNILYQEILVNVKAEITKVVGEKGFNKSRIHILAGLTKLRQVCNHPVLLLKDKDYTKYESAKLNMFMELMDEIVGNNRKVLVFSQFTKMLDILASELTKNNIAYNYLSGKTKNRQELVDDFNLNGDKRVFLISLKAGGTGLNLTSADNVIIFDPWWNPSVENQAIDRAHRIGQKNSVNVYRLITVGTIEERIVQLQERKKFLFDSLVGESKDLFQKLTWEDIKGLFE</sequence>
<feature type="domain" description="Helicase ATP-binding" evidence="4">
    <location>
        <begin position="670"/>
        <end position="831"/>
    </location>
</feature>
<gene>
    <name evidence="6" type="ORF">US91_C0005G0078</name>
</gene>
<dbReference type="CDD" id="cd18793">
    <property type="entry name" value="SF2_C_SNF"/>
    <property type="match status" value="1"/>
</dbReference>
<name>A0A0G0JS45_9BACT</name>
<evidence type="ECO:0000313" key="6">
    <source>
        <dbReference type="EMBL" id="KKQ70373.1"/>
    </source>
</evidence>
<dbReference type="Gene3D" id="3.40.50.10810">
    <property type="entry name" value="Tandem AAA-ATPase domain"/>
    <property type="match status" value="1"/>
</dbReference>
<dbReference type="InterPro" id="IPR027417">
    <property type="entry name" value="P-loop_NTPase"/>
</dbReference>
<dbReference type="InterPro" id="IPR038718">
    <property type="entry name" value="SNF2-like_sf"/>
</dbReference>
<protein>
    <submittedName>
        <fullName evidence="6">SNF2-related protein</fullName>
    </submittedName>
</protein>
<dbReference type="GO" id="GO:0016787">
    <property type="term" value="F:hydrolase activity"/>
    <property type="evidence" value="ECO:0007669"/>
    <property type="project" value="UniProtKB-KW"/>
</dbReference>
<proteinExistence type="predicted"/>
<dbReference type="PROSITE" id="PS50966">
    <property type="entry name" value="ZF_SWIM"/>
    <property type="match status" value="1"/>
</dbReference>
<feature type="domain" description="SWIM-type" evidence="3">
    <location>
        <begin position="58"/>
        <end position="95"/>
    </location>
</feature>
<keyword evidence="2" id="KW-0862">Zinc</keyword>
<feature type="domain" description="Helicase C-terminal" evidence="5">
    <location>
        <begin position="959"/>
        <end position="1112"/>
    </location>
</feature>
<dbReference type="SMART" id="SM00487">
    <property type="entry name" value="DEXDc"/>
    <property type="match status" value="1"/>
</dbReference>
<comment type="caution">
    <text evidence="6">The sequence shown here is derived from an EMBL/GenBank/DDBJ whole genome shotgun (WGS) entry which is preliminary data.</text>
</comment>
<dbReference type="SMART" id="SM00490">
    <property type="entry name" value="HELICc"/>
    <property type="match status" value="1"/>
</dbReference>
<organism evidence="6 7">
    <name type="scientific">Candidatus Falkowbacteria bacterium GW2011_GWE1_38_31</name>
    <dbReference type="NCBI Taxonomy" id="1618638"/>
    <lineage>
        <taxon>Bacteria</taxon>
        <taxon>Candidatus Falkowiibacteriota</taxon>
    </lineage>
</organism>
<dbReference type="Gene3D" id="3.40.50.300">
    <property type="entry name" value="P-loop containing nucleotide triphosphate hydrolases"/>
    <property type="match status" value="1"/>
</dbReference>
<dbReference type="SUPFAM" id="SSF52540">
    <property type="entry name" value="P-loop containing nucleoside triphosphate hydrolases"/>
    <property type="match status" value="2"/>
</dbReference>
<dbReference type="Pfam" id="PF00271">
    <property type="entry name" value="Helicase_C"/>
    <property type="match status" value="1"/>
</dbReference>
<dbReference type="PANTHER" id="PTHR10799">
    <property type="entry name" value="SNF2/RAD54 HELICASE FAMILY"/>
    <property type="match status" value="1"/>
</dbReference>
<dbReference type="CDD" id="cd18012">
    <property type="entry name" value="DEXQc_arch_SWI2_SNF2"/>
    <property type="match status" value="1"/>
</dbReference>
<dbReference type="GO" id="GO:0008270">
    <property type="term" value="F:zinc ion binding"/>
    <property type="evidence" value="ECO:0007669"/>
    <property type="project" value="UniProtKB-KW"/>
</dbReference>
<evidence type="ECO:0000259" key="4">
    <source>
        <dbReference type="PROSITE" id="PS51192"/>
    </source>
</evidence>
<accession>A0A0G0JS45</accession>
<evidence type="ECO:0000259" key="5">
    <source>
        <dbReference type="PROSITE" id="PS51194"/>
    </source>
</evidence>
<evidence type="ECO:0000256" key="2">
    <source>
        <dbReference type="PROSITE-ProRule" id="PRU00325"/>
    </source>
</evidence>
<dbReference type="InterPro" id="IPR007527">
    <property type="entry name" value="Znf_SWIM"/>
</dbReference>
<dbReference type="Proteomes" id="UP000034022">
    <property type="component" value="Unassembled WGS sequence"/>
</dbReference>
<dbReference type="PATRIC" id="fig|1618638.3.peg.680"/>
<keyword evidence="1" id="KW-0378">Hydrolase</keyword>
<evidence type="ECO:0000313" key="7">
    <source>
        <dbReference type="Proteomes" id="UP000034022"/>
    </source>
</evidence>